<organism evidence="5 6">
    <name type="scientific">Symbiobacterium terraclitae</name>
    <dbReference type="NCBI Taxonomy" id="557451"/>
    <lineage>
        <taxon>Bacteria</taxon>
        <taxon>Bacillati</taxon>
        <taxon>Bacillota</taxon>
        <taxon>Clostridia</taxon>
        <taxon>Eubacteriales</taxon>
        <taxon>Symbiobacteriaceae</taxon>
        <taxon>Symbiobacterium</taxon>
    </lineage>
</organism>
<evidence type="ECO:0000256" key="3">
    <source>
        <dbReference type="SAM" id="SignalP"/>
    </source>
</evidence>
<accession>A0ABS4JWS1</accession>
<feature type="signal peptide" evidence="3">
    <location>
        <begin position="1"/>
        <end position="29"/>
    </location>
</feature>
<gene>
    <name evidence="5" type="ORF">J2Z79_003424</name>
</gene>
<keyword evidence="3" id="KW-0732">Signal</keyword>
<dbReference type="RefSeq" id="WP_209468080.1">
    <property type="nucleotide sequence ID" value="NZ_JAGGLG010000041.1"/>
</dbReference>
<dbReference type="SMART" id="SM00634">
    <property type="entry name" value="BID_1"/>
    <property type="match status" value="1"/>
</dbReference>
<feature type="domain" description="SLH" evidence="4">
    <location>
        <begin position="21"/>
        <end position="84"/>
    </location>
</feature>
<feature type="chain" id="PRO_5046385767" description="SLH domain-containing protein" evidence="3">
    <location>
        <begin position="30"/>
        <end position="1299"/>
    </location>
</feature>
<dbReference type="EMBL" id="JAGGLG010000041">
    <property type="protein sequence ID" value="MBP2019977.1"/>
    <property type="molecule type" value="Genomic_DNA"/>
</dbReference>
<feature type="domain" description="SLH" evidence="4">
    <location>
        <begin position="85"/>
        <end position="148"/>
    </location>
</feature>
<evidence type="ECO:0000256" key="1">
    <source>
        <dbReference type="ARBA" id="ARBA00010116"/>
    </source>
</evidence>
<comment type="caution">
    <text evidence="5">The sequence shown here is derived from an EMBL/GenBank/DDBJ whole genome shotgun (WGS) entry which is preliminary data.</text>
</comment>
<protein>
    <recommendedName>
        <fullName evidence="4">SLH domain-containing protein</fullName>
    </recommendedName>
</protein>
<keyword evidence="2" id="KW-0677">Repeat</keyword>
<dbReference type="Proteomes" id="UP001519289">
    <property type="component" value="Unassembled WGS sequence"/>
</dbReference>
<dbReference type="Pfam" id="PF09136">
    <property type="entry name" value="Glucodextran_B"/>
    <property type="match status" value="1"/>
</dbReference>
<name>A0ABS4JWS1_9FIRM</name>
<proteinExistence type="inferred from homology"/>
<keyword evidence="6" id="KW-1185">Reference proteome</keyword>
<dbReference type="InterPro" id="IPR001119">
    <property type="entry name" value="SLH_dom"/>
</dbReference>
<evidence type="ECO:0000256" key="2">
    <source>
        <dbReference type="ARBA" id="ARBA00022737"/>
    </source>
</evidence>
<sequence length="1299" mass="137478">MLRRLRSSVALLLTLAMLLALGPVRPAVAAEELSETEAVELLREYGIVLGDPDGSLRLNDTLTREQAAAIFVRAYGMSDLAQMMADAVPFPDAQGRWSSGDIAMAYKLGLMRGDPSGMFRPEDRITYAEILTVLLRMVEQEPTGPWDPEGILSKGRALGITPPGVSAGENGVRGRVFWALASTLVNVPLRDAPNLLRKYIDQTPPDLQVDPVVATTTEARLEITGRAIGAHKVTVGGSPATLDRRTGAFSHSISLDLGTNKVTVEAVDRAGNKAVKTLSVERKGVASRITITGPSIVPANSSQRLEVTATDNRGNPVPLEDVEATVTQGLATFDTRTMTLTTTDKTGRGTLTLQAGSARGSYTFQVYGPSEKAASLEVLEINKGHAPAVGKETTVTVRVLDQSGKVLSDDYFRTITLRTSGMSGLTLSNSTAQTEKGVATFTLKASREGTATLTFSSPGLPSVEREVQFLESPRIVLTASPKTLKPDGSSKATIKASLVDENGKSITNNSDRDILVALTATGTDGYFENELIIIPRGKSSSSGGDASFVAGELPGTATIRGEIISNHKYSVQNLSLPVDQGMTGSRFDITFSPSSPKPGDPVKVTVRVLDGSNKLVTTGSYAFQLKLSTSNNDRLINGIPEGVTLTFPGSGYYPVDDGRPASSPDNDPMSVVGRTTKGVAELTLTYGRSGTVTITPVPVGATYEAYNGTEFGGAASSIGFYAPAKEISFAGTASKVILTVDSDLGKDQAGGAVSSAKQLTVRAKVVDAYNNPIPGYREYATLERLANGDGVTRITGANRRLTSDGVAEFTVYASAEEGWDQYQVRVGSLTSAPLTIAVNRRAPLTPEVIAIHGVKSGGLSPVGGYVGPDADYMEITLANQDSLNLDQPTNFVVAKVYRKGESKPFYTSEAIDLANGVPTIRIPRSALKLGTYYYEVVVNNGYADSPRSLALDDYTMATVVDYSGTYKLSSATYDAVTGRLTLSGSRLTSNGKVDAGKIRIVDGPEVLRLDPDVVEVTSISSSSVVILLHGQAAELTPDRFHGPDVYVEADAGWFVNKEGTQFAEPATKVPVKPMATITEAALDLGGKRLYVYGEGFRQGSLNLTAIGITDGGEPVKLTSKDKTAATPTDGQIVVNLSNETVAALKALTGSQLYIVADAGWVYSGSGSNAARVGAIEGTGHPVYSRATVTRAEYDRATGTLRLTGTNLAGAVLDPTKLEFRRNTKDAGWRPSSATPAAVGHPDNDVIEIQFSADDAAKFVAEFGGRVVYMNTAEGWLTDASGRRVLRLPDYSVQFTVPAK</sequence>
<evidence type="ECO:0000313" key="6">
    <source>
        <dbReference type="Proteomes" id="UP001519289"/>
    </source>
</evidence>
<reference evidence="5 6" key="1">
    <citation type="submission" date="2021-03" db="EMBL/GenBank/DDBJ databases">
        <title>Genomic Encyclopedia of Type Strains, Phase IV (KMG-IV): sequencing the most valuable type-strain genomes for metagenomic binning, comparative biology and taxonomic classification.</title>
        <authorList>
            <person name="Goeker M."/>
        </authorList>
    </citation>
    <scope>NUCLEOTIDE SEQUENCE [LARGE SCALE GENOMIC DNA]</scope>
    <source>
        <strain evidence="5 6">DSM 27138</strain>
    </source>
</reference>
<dbReference type="Pfam" id="PF00395">
    <property type="entry name" value="SLH"/>
    <property type="match status" value="2"/>
</dbReference>
<dbReference type="SUPFAM" id="SSF49373">
    <property type="entry name" value="Invasin/intimin cell-adhesion fragments"/>
    <property type="match status" value="1"/>
</dbReference>
<dbReference type="InterPro" id="IPR013783">
    <property type="entry name" value="Ig-like_fold"/>
</dbReference>
<comment type="similarity">
    <text evidence="1">Belongs to the intimin/invasin family.</text>
</comment>
<evidence type="ECO:0000259" key="4">
    <source>
        <dbReference type="PROSITE" id="PS51272"/>
    </source>
</evidence>
<dbReference type="PROSITE" id="PS51272">
    <property type="entry name" value="SLH"/>
    <property type="match status" value="2"/>
</dbReference>
<dbReference type="InterPro" id="IPR008964">
    <property type="entry name" value="Invasin/intimin_cell_adhesion"/>
</dbReference>
<dbReference type="Gene3D" id="2.60.40.10">
    <property type="entry name" value="Immunoglobulins"/>
    <property type="match status" value="4"/>
</dbReference>
<dbReference type="InterPro" id="IPR003344">
    <property type="entry name" value="Big_1_dom"/>
</dbReference>
<evidence type="ECO:0000313" key="5">
    <source>
        <dbReference type="EMBL" id="MBP2019977.1"/>
    </source>
</evidence>